<sequence>MKKYIMNALSLNKTFFSSFTLSKDRYFMFVMLIVNLGNYFYNLGLGRILGPQIFADTAILITLLLVLSFLGMTFQIATTKFTVTLQDTERSSLIVFFNKIAIVLGVTIGLLFFLFSKSLKEIFQTETATMFVLFGMTIPFYFLMSVKRGIEQGKSYFYNLSKSYLYEMLSRLIVTYVLLFTFPKIAVSNIVAFGILTSIICGLIPYKRVELQKYFYATKTSNWIKEVRVFFLITAFYEFTQIIINNSDIILVKHYFPNYEAGLYSSIALIGRVIYFVSWMFIMLLLPRVILLKKQGKETRGVLLNYIFYIAILSLSIIIFTAFFSSEILLIMFGKEYLVIASILWKYALATTIFVIANLLTYYYLSINNYIPVFISAFFGFIQVILIAFYHESLNQVVYVQIVSMLLLLLFQVIYSLVHIRFKTVKADNV</sequence>
<protein>
    <submittedName>
        <fullName evidence="7">Oligosaccharide flippase family protein</fullName>
    </submittedName>
</protein>
<evidence type="ECO:0000256" key="2">
    <source>
        <dbReference type="ARBA" id="ARBA00022475"/>
    </source>
</evidence>
<keyword evidence="2" id="KW-1003">Cell membrane</keyword>
<feature type="transmembrane region" description="Helical" evidence="6">
    <location>
        <begin position="264"/>
        <end position="291"/>
    </location>
</feature>
<reference evidence="7 8" key="1">
    <citation type="submission" date="2024-02" db="EMBL/GenBank/DDBJ databases">
        <title>Comparative Genomic Analysis of Flavobacterium Species Causing Columnaris Disease of Freshwater Fish in Thailand: Insights into Virulence and Resistance Mechanisms.</title>
        <authorList>
            <person name="Nguyen D."/>
            <person name="Chokmangmeepisarn P."/>
            <person name="Khianchaikhan K."/>
            <person name="Morishita M."/>
            <person name="Bunnoy A."/>
            <person name="Rodkhum C."/>
        </authorList>
    </citation>
    <scope>NUCLEOTIDE SEQUENCE [LARGE SCALE GENOMIC DNA]</scope>
    <source>
        <strain evidence="7 8">KCRT2007</strain>
    </source>
</reference>
<keyword evidence="5 6" id="KW-0472">Membrane</keyword>
<keyword evidence="3 6" id="KW-0812">Transmembrane</keyword>
<keyword evidence="4 6" id="KW-1133">Transmembrane helix</keyword>
<feature type="transmembrane region" description="Helical" evidence="6">
    <location>
        <begin position="227"/>
        <end position="244"/>
    </location>
</feature>
<feature type="transmembrane region" description="Helical" evidence="6">
    <location>
        <begin position="344"/>
        <end position="365"/>
    </location>
</feature>
<feature type="transmembrane region" description="Helical" evidence="6">
    <location>
        <begin position="93"/>
        <end position="115"/>
    </location>
</feature>
<comment type="subcellular location">
    <subcellularLocation>
        <location evidence="1">Cell membrane</location>
        <topology evidence="1">Multi-pass membrane protein</topology>
    </subcellularLocation>
</comment>
<keyword evidence="8" id="KW-1185">Reference proteome</keyword>
<dbReference type="EMBL" id="JAZGZR010000002">
    <property type="protein sequence ID" value="MFK7048504.1"/>
    <property type="molecule type" value="Genomic_DNA"/>
</dbReference>
<comment type="caution">
    <text evidence="7">The sequence shown here is derived from an EMBL/GenBank/DDBJ whole genome shotgun (WGS) entry which is preliminary data.</text>
</comment>
<evidence type="ECO:0000313" key="8">
    <source>
        <dbReference type="Proteomes" id="UP001621813"/>
    </source>
</evidence>
<feature type="transmembrane region" description="Helical" evidence="6">
    <location>
        <begin position="303"/>
        <end position="324"/>
    </location>
</feature>
<proteinExistence type="predicted"/>
<dbReference type="PANTHER" id="PTHR30250:SF28">
    <property type="entry name" value="POLYSACCHARIDE BIOSYNTHESIS PROTEIN"/>
    <property type="match status" value="1"/>
</dbReference>
<evidence type="ECO:0000313" key="7">
    <source>
        <dbReference type="EMBL" id="MFK7048504.1"/>
    </source>
</evidence>
<dbReference type="PANTHER" id="PTHR30250">
    <property type="entry name" value="PST FAMILY PREDICTED COLANIC ACID TRANSPORTER"/>
    <property type="match status" value="1"/>
</dbReference>
<dbReference type="RefSeq" id="WP_308726912.1">
    <property type="nucleotide sequence ID" value="NZ_JAZGZR010000002.1"/>
</dbReference>
<feature type="transmembrane region" description="Helical" evidence="6">
    <location>
        <begin position="397"/>
        <end position="418"/>
    </location>
</feature>
<accession>A0ABW8PKN1</accession>
<organism evidence="7 8">
    <name type="scientific">Flavobacterium davisii</name>
    <dbReference type="NCBI Taxonomy" id="2906077"/>
    <lineage>
        <taxon>Bacteria</taxon>
        <taxon>Pseudomonadati</taxon>
        <taxon>Bacteroidota</taxon>
        <taxon>Flavobacteriia</taxon>
        <taxon>Flavobacteriales</taxon>
        <taxon>Flavobacteriaceae</taxon>
        <taxon>Flavobacterium</taxon>
    </lineage>
</organism>
<feature type="transmembrane region" description="Helical" evidence="6">
    <location>
        <begin position="370"/>
        <end position="391"/>
    </location>
</feature>
<feature type="transmembrane region" description="Helical" evidence="6">
    <location>
        <begin position="53"/>
        <end position="72"/>
    </location>
</feature>
<feature type="transmembrane region" description="Helical" evidence="6">
    <location>
        <begin position="25"/>
        <end position="41"/>
    </location>
</feature>
<dbReference type="InterPro" id="IPR050833">
    <property type="entry name" value="Poly_Biosynth_Transport"/>
</dbReference>
<feature type="transmembrane region" description="Helical" evidence="6">
    <location>
        <begin position="127"/>
        <end position="144"/>
    </location>
</feature>
<feature type="transmembrane region" description="Helical" evidence="6">
    <location>
        <begin position="188"/>
        <end position="206"/>
    </location>
</feature>
<evidence type="ECO:0000256" key="6">
    <source>
        <dbReference type="SAM" id="Phobius"/>
    </source>
</evidence>
<evidence type="ECO:0000256" key="3">
    <source>
        <dbReference type="ARBA" id="ARBA00022692"/>
    </source>
</evidence>
<dbReference type="Proteomes" id="UP001621813">
    <property type="component" value="Unassembled WGS sequence"/>
</dbReference>
<evidence type="ECO:0000256" key="4">
    <source>
        <dbReference type="ARBA" id="ARBA00022989"/>
    </source>
</evidence>
<evidence type="ECO:0000256" key="1">
    <source>
        <dbReference type="ARBA" id="ARBA00004651"/>
    </source>
</evidence>
<dbReference type="Pfam" id="PF13440">
    <property type="entry name" value="Polysacc_synt_3"/>
    <property type="match status" value="1"/>
</dbReference>
<gene>
    <name evidence="7" type="ORF">V3Q77_01230</name>
</gene>
<name>A0ABW8PKN1_9FLAO</name>
<evidence type="ECO:0000256" key="5">
    <source>
        <dbReference type="ARBA" id="ARBA00023136"/>
    </source>
</evidence>